<dbReference type="SUPFAM" id="SSF53335">
    <property type="entry name" value="S-adenosyl-L-methionine-dependent methyltransferases"/>
    <property type="match status" value="1"/>
</dbReference>
<dbReference type="AlphaFoldDB" id="A0A841B288"/>
<keyword evidence="2" id="KW-1185">Reference proteome</keyword>
<evidence type="ECO:0008006" key="3">
    <source>
        <dbReference type="Google" id="ProtNLM"/>
    </source>
</evidence>
<dbReference type="InterPro" id="IPR029063">
    <property type="entry name" value="SAM-dependent_MTases_sf"/>
</dbReference>
<proteinExistence type="predicted"/>
<name>A0A841B288_9PSEU</name>
<dbReference type="Proteomes" id="UP000580861">
    <property type="component" value="Unassembled WGS sequence"/>
</dbReference>
<reference evidence="1 2" key="1">
    <citation type="submission" date="2020-08" db="EMBL/GenBank/DDBJ databases">
        <title>Sequencing the genomes of 1000 actinobacteria strains.</title>
        <authorList>
            <person name="Klenk H.-P."/>
        </authorList>
    </citation>
    <scope>NUCLEOTIDE SEQUENCE [LARGE SCALE GENOMIC DNA]</scope>
    <source>
        <strain evidence="1 2">DSM 45272</strain>
    </source>
</reference>
<evidence type="ECO:0000313" key="1">
    <source>
        <dbReference type="EMBL" id="MBB5853051.1"/>
    </source>
</evidence>
<organism evidence="1 2">
    <name type="scientific">Amycolatopsis umgeniensis</name>
    <dbReference type="NCBI Taxonomy" id="336628"/>
    <lineage>
        <taxon>Bacteria</taxon>
        <taxon>Bacillati</taxon>
        <taxon>Actinomycetota</taxon>
        <taxon>Actinomycetes</taxon>
        <taxon>Pseudonocardiales</taxon>
        <taxon>Pseudonocardiaceae</taxon>
        <taxon>Amycolatopsis</taxon>
    </lineage>
</organism>
<sequence>MDELDYNTCNATFRSLTDQQRLMAEETSRQIGAGADLELTSYGCGFGMFELELIARVPRRTVWFQGVDTNGEAVARLRAELAGLPKVRGHRVFTASMADVADSRITATEYGLFVQSLCYLGADDGMAALKEARNRHRRLFVAVTPLNRLNGPFADSLAQQGVVRPLFAQTLAEELTRFGVGFMSVTVEAEIAVPVSEPSQRLLEFLTFARHQPWSGGTSRAELLDAVGELGTLDAGEIRIPHPVELFTIR</sequence>
<dbReference type="RefSeq" id="WP_184895959.1">
    <property type="nucleotide sequence ID" value="NZ_JACHMX010000001.1"/>
</dbReference>
<dbReference type="EMBL" id="JACHMX010000001">
    <property type="protein sequence ID" value="MBB5853051.1"/>
    <property type="molecule type" value="Genomic_DNA"/>
</dbReference>
<evidence type="ECO:0000313" key="2">
    <source>
        <dbReference type="Proteomes" id="UP000580861"/>
    </source>
</evidence>
<gene>
    <name evidence="1" type="ORF">HDA45_003138</name>
</gene>
<protein>
    <recommendedName>
        <fullName evidence="3">Methyltransferase domain-containing protein</fullName>
    </recommendedName>
</protein>
<accession>A0A841B288</accession>
<comment type="caution">
    <text evidence="1">The sequence shown here is derived from an EMBL/GenBank/DDBJ whole genome shotgun (WGS) entry which is preliminary data.</text>
</comment>